<sequence length="52" mass="6194">MSELYGIRVYNEKTDGESYVFKNSLREMRDYMEEHGFECPIWCSSTGTFINE</sequence>
<protein>
    <submittedName>
        <fullName evidence="1">Uncharacterized protein</fullName>
    </submittedName>
</protein>
<evidence type="ECO:0000313" key="1">
    <source>
        <dbReference type="EMBL" id="CAB4192936.1"/>
    </source>
</evidence>
<name>A0A6J5REP8_9CAUD</name>
<reference evidence="1" key="1">
    <citation type="submission" date="2020-05" db="EMBL/GenBank/DDBJ databases">
        <authorList>
            <person name="Chiriac C."/>
            <person name="Salcher M."/>
            <person name="Ghai R."/>
            <person name="Kavagutti S V."/>
        </authorList>
    </citation>
    <scope>NUCLEOTIDE SEQUENCE</scope>
</reference>
<organism evidence="1">
    <name type="scientific">uncultured Caudovirales phage</name>
    <dbReference type="NCBI Taxonomy" id="2100421"/>
    <lineage>
        <taxon>Viruses</taxon>
        <taxon>Duplodnaviria</taxon>
        <taxon>Heunggongvirae</taxon>
        <taxon>Uroviricota</taxon>
        <taxon>Caudoviricetes</taxon>
        <taxon>Peduoviridae</taxon>
        <taxon>Maltschvirus</taxon>
        <taxon>Maltschvirus maltsch</taxon>
    </lineage>
</organism>
<dbReference type="EMBL" id="LR797181">
    <property type="protein sequence ID" value="CAB4192936.1"/>
    <property type="molecule type" value="Genomic_DNA"/>
</dbReference>
<proteinExistence type="predicted"/>
<accession>A0A6J5REP8</accession>
<gene>
    <name evidence="1" type="ORF">UFOVP1244_136</name>
</gene>